<organism evidence="1 2">
    <name type="scientific">Handelsmanbacteria sp. (strain RIFCSPLOWO2_12_FULL_64_10)</name>
    <dbReference type="NCBI Taxonomy" id="1817868"/>
    <lineage>
        <taxon>Bacteria</taxon>
        <taxon>Candidatus Handelsmaniibacteriota</taxon>
    </lineage>
</organism>
<accession>A0A1F6D2J2</accession>
<dbReference type="InterPro" id="IPR015422">
    <property type="entry name" value="PyrdxlP-dep_Trfase_small"/>
</dbReference>
<gene>
    <name evidence="1" type="ORF">A3F84_29750</name>
</gene>
<comment type="caution">
    <text evidence="1">The sequence shown here is derived from an EMBL/GenBank/DDBJ whole genome shotgun (WGS) entry which is preliminary data.</text>
</comment>
<name>A0A1F6D2J2_HANXR</name>
<dbReference type="Gene3D" id="3.90.1150.10">
    <property type="entry name" value="Aspartate Aminotransferase, domain 1"/>
    <property type="match status" value="1"/>
</dbReference>
<protein>
    <submittedName>
        <fullName evidence="1">Uncharacterized protein</fullName>
    </submittedName>
</protein>
<dbReference type="AlphaFoldDB" id="A0A1F6D2J2"/>
<evidence type="ECO:0000313" key="2">
    <source>
        <dbReference type="Proteomes" id="UP000178606"/>
    </source>
</evidence>
<reference evidence="1 2" key="1">
    <citation type="journal article" date="2016" name="Nat. Commun.">
        <title>Thousands of microbial genomes shed light on interconnected biogeochemical processes in an aquifer system.</title>
        <authorList>
            <person name="Anantharaman K."/>
            <person name="Brown C.T."/>
            <person name="Hug L.A."/>
            <person name="Sharon I."/>
            <person name="Castelle C.J."/>
            <person name="Probst A.J."/>
            <person name="Thomas B.C."/>
            <person name="Singh A."/>
            <person name="Wilkins M.J."/>
            <person name="Karaoz U."/>
            <person name="Brodie E.L."/>
            <person name="Williams K.H."/>
            <person name="Hubbard S.S."/>
            <person name="Banfield J.F."/>
        </authorList>
    </citation>
    <scope>NUCLEOTIDE SEQUENCE [LARGE SCALE GENOMIC DNA]</scope>
    <source>
        <strain evidence="2">RIFCSPLOWO2_12_FULL_64_10</strain>
    </source>
</reference>
<dbReference type="Proteomes" id="UP000178606">
    <property type="component" value="Unassembled WGS sequence"/>
</dbReference>
<proteinExistence type="predicted"/>
<sequence length="93" mass="10480">MAWFLVSHPGITVHCLERAGIRPTTVRFAVGYEDPKDLIAHLVHTARLTIDPQAPGFSDAFASPAEVDAFVKECYLDTHRRYIESKPPFSQLR</sequence>
<evidence type="ECO:0000313" key="1">
    <source>
        <dbReference type="EMBL" id="OGG55521.1"/>
    </source>
</evidence>
<dbReference type="EMBL" id="MFKF01000074">
    <property type="protein sequence ID" value="OGG55521.1"/>
    <property type="molecule type" value="Genomic_DNA"/>
</dbReference>